<evidence type="ECO:0000313" key="6">
    <source>
        <dbReference type="WBParaSite" id="TCNE_0000494001-mRNA-1"/>
    </source>
</evidence>
<evidence type="ECO:0000256" key="1">
    <source>
        <dbReference type="ARBA" id="ARBA00008045"/>
    </source>
</evidence>
<dbReference type="Pfam" id="PF01920">
    <property type="entry name" value="Prefoldin_2"/>
    <property type="match status" value="1"/>
</dbReference>
<dbReference type="AlphaFoldDB" id="A0A183U8X0"/>
<dbReference type="Proteomes" id="UP000050794">
    <property type="component" value="Unassembled WGS sequence"/>
</dbReference>
<sequence length="82" mass="9755">LLDDDATVYKLIGPVLVKQDLTEARQNVDKRIDYIKTEMFVLSCFSYIFSYFPIHNCKKREREKMKGRTLCFSLILAQYILR</sequence>
<evidence type="ECO:0000256" key="2">
    <source>
        <dbReference type="ARBA" id="ARBA00011695"/>
    </source>
</evidence>
<dbReference type="GO" id="GO:0051082">
    <property type="term" value="F:unfolded protein binding"/>
    <property type="evidence" value="ECO:0007669"/>
    <property type="project" value="InterPro"/>
</dbReference>
<organism evidence="5 6">
    <name type="scientific">Toxocara canis</name>
    <name type="common">Canine roundworm</name>
    <dbReference type="NCBI Taxonomy" id="6265"/>
    <lineage>
        <taxon>Eukaryota</taxon>
        <taxon>Metazoa</taxon>
        <taxon>Ecdysozoa</taxon>
        <taxon>Nematoda</taxon>
        <taxon>Chromadorea</taxon>
        <taxon>Rhabditida</taxon>
        <taxon>Spirurina</taxon>
        <taxon>Ascaridomorpha</taxon>
        <taxon>Ascaridoidea</taxon>
        <taxon>Toxocaridae</taxon>
        <taxon>Toxocara</taxon>
    </lineage>
</organism>
<evidence type="ECO:0000256" key="3">
    <source>
        <dbReference type="ARBA" id="ARBA00023186"/>
    </source>
</evidence>
<dbReference type="CDD" id="cd23161">
    <property type="entry name" value="Prefoldin_6"/>
    <property type="match status" value="1"/>
</dbReference>
<keyword evidence="3" id="KW-0143">Chaperone</keyword>
<dbReference type="Gene3D" id="1.10.287.370">
    <property type="match status" value="1"/>
</dbReference>
<dbReference type="GO" id="GO:0005737">
    <property type="term" value="C:cytoplasm"/>
    <property type="evidence" value="ECO:0007669"/>
    <property type="project" value="TreeGrafter"/>
</dbReference>
<dbReference type="InterPro" id="IPR009053">
    <property type="entry name" value="Prefoldin"/>
</dbReference>
<feature type="transmembrane region" description="Helical" evidence="4">
    <location>
        <begin position="34"/>
        <end position="53"/>
    </location>
</feature>
<proteinExistence type="inferred from homology"/>
<dbReference type="GO" id="GO:0006457">
    <property type="term" value="P:protein folding"/>
    <property type="evidence" value="ECO:0007669"/>
    <property type="project" value="InterPro"/>
</dbReference>
<dbReference type="GO" id="GO:0016272">
    <property type="term" value="C:prefoldin complex"/>
    <property type="evidence" value="ECO:0007669"/>
    <property type="project" value="InterPro"/>
</dbReference>
<dbReference type="WBParaSite" id="TCNE_0000494001-mRNA-1">
    <property type="protein sequence ID" value="TCNE_0000494001-mRNA-1"/>
    <property type="gene ID" value="TCNE_0000494001"/>
</dbReference>
<comment type="similarity">
    <text evidence="1">Belongs to the prefoldin subunit beta family.</text>
</comment>
<evidence type="ECO:0000256" key="4">
    <source>
        <dbReference type="SAM" id="Phobius"/>
    </source>
</evidence>
<protein>
    <submittedName>
        <fullName evidence="6">Prefoldin subunit 6</fullName>
    </submittedName>
</protein>
<keyword evidence="4" id="KW-1133">Transmembrane helix</keyword>
<evidence type="ECO:0000313" key="5">
    <source>
        <dbReference type="Proteomes" id="UP000050794"/>
    </source>
</evidence>
<dbReference type="PANTHER" id="PTHR21431">
    <property type="entry name" value="PREFOLDIN SUBUNIT 6"/>
    <property type="match status" value="1"/>
</dbReference>
<name>A0A183U8X0_TOXCA</name>
<keyword evidence="5" id="KW-1185">Reference proteome</keyword>
<reference evidence="6" key="1">
    <citation type="submission" date="2016-06" db="UniProtKB">
        <authorList>
            <consortium name="WormBaseParasite"/>
        </authorList>
    </citation>
    <scope>IDENTIFICATION</scope>
</reference>
<dbReference type="InterPro" id="IPR002777">
    <property type="entry name" value="PFD_beta-like"/>
</dbReference>
<comment type="subunit">
    <text evidence="2">Heterohexamer of two PFD-alpha type and four PFD-beta type subunits.</text>
</comment>
<dbReference type="GO" id="GO:0051131">
    <property type="term" value="P:chaperone-mediated protein complex assembly"/>
    <property type="evidence" value="ECO:0007669"/>
    <property type="project" value="TreeGrafter"/>
</dbReference>
<accession>A0A183U8X0</accession>
<keyword evidence="4" id="KW-0812">Transmembrane</keyword>
<dbReference type="GO" id="GO:0051087">
    <property type="term" value="F:protein-folding chaperone binding"/>
    <property type="evidence" value="ECO:0007669"/>
    <property type="project" value="TreeGrafter"/>
</dbReference>
<dbReference type="PANTHER" id="PTHR21431:SF0">
    <property type="entry name" value="PREFOLDIN SUBUNIT 6"/>
    <property type="match status" value="1"/>
</dbReference>
<dbReference type="SUPFAM" id="SSF46579">
    <property type="entry name" value="Prefoldin"/>
    <property type="match status" value="1"/>
</dbReference>
<keyword evidence="4" id="KW-0472">Membrane</keyword>